<gene>
    <name evidence="2" type="ORF">S01H4_42016</name>
</gene>
<name>X1DEL2_9ZZZZ</name>
<sequence>MNSEIVPSGIINIEIEQESVKPLDRKINAEENERASEDLEEARKKLMGTAINLSSIERKLNTKIDNITERLDRSSQTISTLLSHLENLMEEDRRKRRQAR</sequence>
<reference evidence="2" key="1">
    <citation type="journal article" date="2014" name="Front. Microbiol.">
        <title>High frequency of phylogenetically diverse reductive dehalogenase-homologous genes in deep subseafloor sedimentary metagenomes.</title>
        <authorList>
            <person name="Kawai M."/>
            <person name="Futagami T."/>
            <person name="Toyoda A."/>
            <person name="Takaki Y."/>
            <person name="Nishi S."/>
            <person name="Hori S."/>
            <person name="Arai W."/>
            <person name="Tsubouchi T."/>
            <person name="Morono Y."/>
            <person name="Uchiyama I."/>
            <person name="Ito T."/>
            <person name="Fujiyama A."/>
            <person name="Inagaki F."/>
            <person name="Takami H."/>
        </authorList>
    </citation>
    <scope>NUCLEOTIDE SEQUENCE</scope>
    <source>
        <strain evidence="2">Expedition CK06-06</strain>
    </source>
</reference>
<organism evidence="2">
    <name type="scientific">marine sediment metagenome</name>
    <dbReference type="NCBI Taxonomy" id="412755"/>
    <lineage>
        <taxon>unclassified sequences</taxon>
        <taxon>metagenomes</taxon>
        <taxon>ecological metagenomes</taxon>
    </lineage>
</organism>
<evidence type="ECO:0000256" key="1">
    <source>
        <dbReference type="SAM" id="Coils"/>
    </source>
</evidence>
<comment type="caution">
    <text evidence="2">The sequence shown here is derived from an EMBL/GenBank/DDBJ whole genome shotgun (WGS) entry which is preliminary data.</text>
</comment>
<dbReference type="EMBL" id="BART01023029">
    <property type="protein sequence ID" value="GAH03464.1"/>
    <property type="molecule type" value="Genomic_DNA"/>
</dbReference>
<keyword evidence="1" id="KW-0175">Coiled coil</keyword>
<feature type="coiled-coil region" evidence="1">
    <location>
        <begin position="25"/>
        <end position="59"/>
    </location>
</feature>
<accession>X1DEL2</accession>
<protein>
    <submittedName>
        <fullName evidence="2">Uncharacterized protein</fullName>
    </submittedName>
</protein>
<evidence type="ECO:0000313" key="2">
    <source>
        <dbReference type="EMBL" id="GAH03464.1"/>
    </source>
</evidence>
<dbReference type="AlphaFoldDB" id="X1DEL2"/>
<proteinExistence type="predicted"/>